<proteinExistence type="predicted"/>
<evidence type="ECO:0008006" key="2">
    <source>
        <dbReference type="Google" id="ProtNLM"/>
    </source>
</evidence>
<dbReference type="InterPro" id="IPR008949">
    <property type="entry name" value="Isoprenoid_synthase_dom_sf"/>
</dbReference>
<reference evidence="1" key="1">
    <citation type="submission" date="2013-07" db="EMBL/GenBank/DDBJ databases">
        <title>The genome of Eucalyptus grandis.</title>
        <authorList>
            <person name="Schmutz J."/>
            <person name="Hayes R."/>
            <person name="Myburg A."/>
            <person name="Tuskan G."/>
            <person name="Grattapaglia D."/>
            <person name="Rokhsar D.S."/>
        </authorList>
    </citation>
    <scope>NUCLEOTIDE SEQUENCE</scope>
    <source>
        <tissue evidence="1">Leaf extractions</tissue>
    </source>
</reference>
<name>A0A059CE16_EUCGR</name>
<dbReference type="Gramene" id="KCW76469">
    <property type="protein sequence ID" value="KCW76469"/>
    <property type="gene ID" value="EUGRSUZ_D00862"/>
</dbReference>
<gene>
    <name evidence="1" type="ORF">EUGRSUZ_D00862</name>
</gene>
<dbReference type="Gene3D" id="1.10.600.10">
    <property type="entry name" value="Farnesyl Diphosphate Synthase"/>
    <property type="match status" value="1"/>
</dbReference>
<dbReference type="EMBL" id="KK198756">
    <property type="protein sequence ID" value="KCW76469.1"/>
    <property type="molecule type" value="Genomic_DNA"/>
</dbReference>
<dbReference type="Pfam" id="PF19086">
    <property type="entry name" value="Terpene_syn_C_2"/>
    <property type="match status" value="1"/>
</dbReference>
<evidence type="ECO:0000313" key="1">
    <source>
        <dbReference type="EMBL" id="KCW76469.1"/>
    </source>
</evidence>
<organism evidence="1">
    <name type="scientific">Eucalyptus grandis</name>
    <name type="common">Flooded gum</name>
    <dbReference type="NCBI Taxonomy" id="71139"/>
    <lineage>
        <taxon>Eukaryota</taxon>
        <taxon>Viridiplantae</taxon>
        <taxon>Streptophyta</taxon>
        <taxon>Embryophyta</taxon>
        <taxon>Tracheophyta</taxon>
        <taxon>Spermatophyta</taxon>
        <taxon>Magnoliopsida</taxon>
        <taxon>eudicotyledons</taxon>
        <taxon>Gunneridae</taxon>
        <taxon>Pentapetalae</taxon>
        <taxon>rosids</taxon>
        <taxon>malvids</taxon>
        <taxon>Myrtales</taxon>
        <taxon>Myrtaceae</taxon>
        <taxon>Myrtoideae</taxon>
        <taxon>Eucalypteae</taxon>
        <taxon>Eucalyptus</taxon>
    </lineage>
</organism>
<dbReference type="STRING" id="71139.A0A059CE16"/>
<sequence length="125" mass="14104">MCDFCQNGDNGQKDLATHGRERFTVWPKETGDAPSSVVCYMREANVPEDIARKHIKELINQEWKSINAYCFSNADTPFVRTFIDVTVNAARVAHMLYQFGDGFGVQDGDIRRQILSAVIHPLALN</sequence>
<accession>A0A059CE16</accession>
<dbReference type="AlphaFoldDB" id="A0A059CE16"/>
<protein>
    <recommendedName>
        <fullName evidence="2">Terpene synthase metal-binding domain-containing protein</fullName>
    </recommendedName>
</protein>
<dbReference type="InParanoid" id="A0A059CE16"/>
<dbReference type="OMA" id="MAREHTK"/>
<dbReference type="SUPFAM" id="SSF48576">
    <property type="entry name" value="Terpenoid synthases"/>
    <property type="match status" value="1"/>
</dbReference>